<keyword evidence="3" id="KW-1185">Reference proteome</keyword>
<dbReference type="AlphaFoldDB" id="A0A1S8WJG0"/>
<feature type="compositionally biased region" description="Polar residues" evidence="1">
    <location>
        <begin position="81"/>
        <end position="93"/>
    </location>
</feature>
<evidence type="ECO:0000313" key="2">
    <source>
        <dbReference type="EMBL" id="OON14574.1"/>
    </source>
</evidence>
<accession>A0A1S8WJG0</accession>
<proteinExistence type="predicted"/>
<reference evidence="2 3" key="1">
    <citation type="submission" date="2015-03" db="EMBL/GenBank/DDBJ databases">
        <title>Draft genome of the nematode, Opisthorchis viverrini.</title>
        <authorList>
            <person name="Mitreva M."/>
        </authorList>
    </citation>
    <scope>NUCLEOTIDE SEQUENCE [LARGE SCALE GENOMIC DNA]</scope>
    <source>
        <strain evidence="2">Khon Kaen</strain>
    </source>
</reference>
<dbReference type="Proteomes" id="UP000243686">
    <property type="component" value="Unassembled WGS sequence"/>
</dbReference>
<gene>
    <name evidence="2" type="ORF">X801_09636</name>
</gene>
<organism evidence="2 3">
    <name type="scientific">Opisthorchis viverrini</name>
    <name type="common">Southeast Asian liver fluke</name>
    <dbReference type="NCBI Taxonomy" id="6198"/>
    <lineage>
        <taxon>Eukaryota</taxon>
        <taxon>Metazoa</taxon>
        <taxon>Spiralia</taxon>
        <taxon>Lophotrochozoa</taxon>
        <taxon>Platyhelminthes</taxon>
        <taxon>Trematoda</taxon>
        <taxon>Digenea</taxon>
        <taxon>Opisthorchiida</taxon>
        <taxon>Opisthorchiata</taxon>
        <taxon>Opisthorchiidae</taxon>
        <taxon>Opisthorchis</taxon>
    </lineage>
</organism>
<feature type="region of interest" description="Disordered" evidence="1">
    <location>
        <begin position="74"/>
        <end position="107"/>
    </location>
</feature>
<dbReference type="EMBL" id="KV906549">
    <property type="protein sequence ID" value="OON14574.1"/>
    <property type="molecule type" value="Genomic_DNA"/>
</dbReference>
<evidence type="ECO:0000256" key="1">
    <source>
        <dbReference type="SAM" id="MobiDB-lite"/>
    </source>
</evidence>
<sequence>MTCSATLEQLQHPNYLNSCRTLGAVAARLPSTIQTKWFNLTAKSFSFKRDPTFTEMANFISDKADTAAAPEVYASPVKPSETPTDTVSTVQSSHPDDAYGQRRVKSG</sequence>
<name>A0A1S8WJG0_OPIVI</name>
<protein>
    <submittedName>
        <fullName evidence="2">Uncharacterized protein</fullName>
    </submittedName>
</protein>
<evidence type="ECO:0000313" key="3">
    <source>
        <dbReference type="Proteomes" id="UP000243686"/>
    </source>
</evidence>